<evidence type="ECO:0000256" key="1">
    <source>
        <dbReference type="SAM" id="MobiDB-lite"/>
    </source>
</evidence>
<dbReference type="AlphaFoldDB" id="A0A2K3KN70"/>
<evidence type="ECO:0000313" key="2">
    <source>
        <dbReference type="EMBL" id="PNX67747.1"/>
    </source>
</evidence>
<gene>
    <name evidence="2" type="ORF">L195_g063664</name>
</gene>
<accession>A0A2K3KN70</accession>
<reference evidence="2 3" key="1">
    <citation type="journal article" date="2014" name="Am. J. Bot.">
        <title>Genome assembly and annotation for red clover (Trifolium pratense; Fabaceae).</title>
        <authorList>
            <person name="Istvanek J."/>
            <person name="Jaros M."/>
            <person name="Krenek A."/>
            <person name="Repkova J."/>
        </authorList>
    </citation>
    <scope>NUCLEOTIDE SEQUENCE [LARGE SCALE GENOMIC DNA]</scope>
    <source>
        <strain evidence="3">cv. Tatra</strain>
        <tissue evidence="2">Young leaves</tissue>
    </source>
</reference>
<name>A0A2K3KN70_TRIPR</name>
<dbReference type="EMBL" id="ASHM01215630">
    <property type="protein sequence ID" value="PNX67747.1"/>
    <property type="molecule type" value="Genomic_DNA"/>
</dbReference>
<feature type="region of interest" description="Disordered" evidence="1">
    <location>
        <begin position="1"/>
        <end position="30"/>
    </location>
</feature>
<feature type="non-terminal residue" evidence="2">
    <location>
        <position position="59"/>
    </location>
</feature>
<feature type="compositionally biased region" description="Low complexity" evidence="1">
    <location>
        <begin position="17"/>
        <end position="30"/>
    </location>
</feature>
<evidence type="ECO:0000313" key="3">
    <source>
        <dbReference type="Proteomes" id="UP000236291"/>
    </source>
</evidence>
<reference evidence="2 3" key="2">
    <citation type="journal article" date="2017" name="Front. Plant Sci.">
        <title>Gene Classification and Mining of Molecular Markers Useful in Red Clover (Trifolium pratense) Breeding.</title>
        <authorList>
            <person name="Istvanek J."/>
            <person name="Dluhosova J."/>
            <person name="Dluhos P."/>
            <person name="Patkova L."/>
            <person name="Nedelnik J."/>
            <person name="Repkova J."/>
        </authorList>
    </citation>
    <scope>NUCLEOTIDE SEQUENCE [LARGE SCALE GENOMIC DNA]</scope>
    <source>
        <strain evidence="3">cv. Tatra</strain>
        <tissue evidence="2">Young leaves</tissue>
    </source>
</reference>
<proteinExistence type="predicted"/>
<sequence length="59" mass="5759">MSGEASSSGGIDPPTQSSSTTSSVTASAVSSPVISNVHDVIPTMPITTMAFPSVTAGYG</sequence>
<dbReference type="Proteomes" id="UP000236291">
    <property type="component" value="Unassembled WGS sequence"/>
</dbReference>
<organism evidence="2 3">
    <name type="scientific">Trifolium pratense</name>
    <name type="common">Red clover</name>
    <dbReference type="NCBI Taxonomy" id="57577"/>
    <lineage>
        <taxon>Eukaryota</taxon>
        <taxon>Viridiplantae</taxon>
        <taxon>Streptophyta</taxon>
        <taxon>Embryophyta</taxon>
        <taxon>Tracheophyta</taxon>
        <taxon>Spermatophyta</taxon>
        <taxon>Magnoliopsida</taxon>
        <taxon>eudicotyledons</taxon>
        <taxon>Gunneridae</taxon>
        <taxon>Pentapetalae</taxon>
        <taxon>rosids</taxon>
        <taxon>fabids</taxon>
        <taxon>Fabales</taxon>
        <taxon>Fabaceae</taxon>
        <taxon>Papilionoideae</taxon>
        <taxon>50 kb inversion clade</taxon>
        <taxon>NPAAA clade</taxon>
        <taxon>Hologalegina</taxon>
        <taxon>IRL clade</taxon>
        <taxon>Trifolieae</taxon>
        <taxon>Trifolium</taxon>
    </lineage>
</organism>
<protein>
    <submittedName>
        <fullName evidence="2">Uncharacterized protein</fullName>
    </submittedName>
</protein>
<comment type="caution">
    <text evidence="2">The sequence shown here is derived from an EMBL/GenBank/DDBJ whole genome shotgun (WGS) entry which is preliminary data.</text>
</comment>